<reference evidence="1" key="1">
    <citation type="submission" date="2023-03" db="EMBL/GenBank/DDBJ databases">
        <title>Massive genome expansion in bonnet fungi (Mycena s.s.) driven by repeated elements and novel gene families across ecological guilds.</title>
        <authorList>
            <consortium name="Lawrence Berkeley National Laboratory"/>
            <person name="Harder C.B."/>
            <person name="Miyauchi S."/>
            <person name="Viragh M."/>
            <person name="Kuo A."/>
            <person name="Thoen E."/>
            <person name="Andreopoulos B."/>
            <person name="Lu D."/>
            <person name="Skrede I."/>
            <person name="Drula E."/>
            <person name="Henrissat B."/>
            <person name="Morin E."/>
            <person name="Kohler A."/>
            <person name="Barry K."/>
            <person name="LaButti K."/>
            <person name="Morin E."/>
            <person name="Salamov A."/>
            <person name="Lipzen A."/>
            <person name="Mereny Z."/>
            <person name="Hegedus B."/>
            <person name="Baldrian P."/>
            <person name="Stursova M."/>
            <person name="Weitz H."/>
            <person name="Taylor A."/>
            <person name="Grigoriev I.V."/>
            <person name="Nagy L.G."/>
            <person name="Martin F."/>
            <person name="Kauserud H."/>
        </authorList>
    </citation>
    <scope>NUCLEOTIDE SEQUENCE</scope>
    <source>
        <strain evidence="1">9284</strain>
    </source>
</reference>
<organism evidence="1 2">
    <name type="scientific">Roridomyces roridus</name>
    <dbReference type="NCBI Taxonomy" id="1738132"/>
    <lineage>
        <taxon>Eukaryota</taxon>
        <taxon>Fungi</taxon>
        <taxon>Dikarya</taxon>
        <taxon>Basidiomycota</taxon>
        <taxon>Agaricomycotina</taxon>
        <taxon>Agaricomycetes</taxon>
        <taxon>Agaricomycetidae</taxon>
        <taxon>Agaricales</taxon>
        <taxon>Marasmiineae</taxon>
        <taxon>Mycenaceae</taxon>
        <taxon>Roridomyces</taxon>
    </lineage>
</organism>
<name>A0AAD7FPD7_9AGAR</name>
<dbReference type="SUPFAM" id="SSF52047">
    <property type="entry name" value="RNI-like"/>
    <property type="match status" value="1"/>
</dbReference>
<protein>
    <recommendedName>
        <fullName evidence="3">F-box domain-containing protein</fullName>
    </recommendedName>
</protein>
<gene>
    <name evidence="1" type="ORF">FB45DRAFT_916816</name>
</gene>
<dbReference type="Gene3D" id="3.80.10.10">
    <property type="entry name" value="Ribonuclease Inhibitor"/>
    <property type="match status" value="1"/>
</dbReference>
<dbReference type="AlphaFoldDB" id="A0AAD7FPD7"/>
<evidence type="ECO:0000313" key="2">
    <source>
        <dbReference type="Proteomes" id="UP001221142"/>
    </source>
</evidence>
<proteinExistence type="predicted"/>
<evidence type="ECO:0008006" key="3">
    <source>
        <dbReference type="Google" id="ProtNLM"/>
    </source>
</evidence>
<dbReference type="InterPro" id="IPR032675">
    <property type="entry name" value="LRR_dom_sf"/>
</dbReference>
<dbReference type="Proteomes" id="UP001221142">
    <property type="component" value="Unassembled WGS sequence"/>
</dbReference>
<evidence type="ECO:0000313" key="1">
    <source>
        <dbReference type="EMBL" id="KAJ7630880.1"/>
    </source>
</evidence>
<keyword evidence="2" id="KW-1185">Reference proteome</keyword>
<accession>A0AAD7FPD7</accession>
<sequence>MATTTTLQSLPQELTIQIFQNLIADAAESDEDYVEPMPLLLSRVSRFFRQLMLNSPTLWTFIRVHSPADRDAAPMFISLSKSCLLNVSFSLDTLPILAPAFIQSCAPSRWASLVARGSWNEIAAFLRALDTSPDLKDVRLLTRSRSFDFRDHHEDHEPHLAGASTALTSLTIHGCIRCLAPFPNLTKLNVHRLLCDYDQFRDLLQASPGLETLILCDLLDRLDGHDDCVVGDNGPPILKYLSAPNIEYLELRGSRMDYGEFSGKEFAALRVLCLCEMIFPTCDAAVYRSFSKITHLELNNVQGGEQLVARDEAGALPFPNLETVVGRWLDEEDCSWLRPLLDGRPRVVLRVQRKDDVLAFAGDHDVQVLSHGPWGLIHSEFLSYDEEEDDDFSGSDHERYSDEVDFFEEMYEENYEYELEHELEEEDFHGDDDDGDWGFDWGF</sequence>
<comment type="caution">
    <text evidence="1">The sequence shown here is derived from an EMBL/GenBank/DDBJ whole genome shotgun (WGS) entry which is preliminary data.</text>
</comment>
<dbReference type="EMBL" id="JARKIF010000009">
    <property type="protein sequence ID" value="KAJ7630880.1"/>
    <property type="molecule type" value="Genomic_DNA"/>
</dbReference>